<dbReference type="InterPro" id="IPR020843">
    <property type="entry name" value="ER"/>
</dbReference>
<dbReference type="InterPro" id="IPR052585">
    <property type="entry name" value="Lipid_raft_assoc_Zn_ADH"/>
</dbReference>
<evidence type="ECO:0000259" key="2">
    <source>
        <dbReference type="SMART" id="SM00829"/>
    </source>
</evidence>
<dbReference type="SUPFAM" id="SSF50129">
    <property type="entry name" value="GroES-like"/>
    <property type="match status" value="1"/>
</dbReference>
<evidence type="ECO:0000313" key="4">
    <source>
        <dbReference type="Proteomes" id="UP000294543"/>
    </source>
</evidence>
<evidence type="ECO:0000256" key="1">
    <source>
        <dbReference type="SAM" id="MobiDB-lite"/>
    </source>
</evidence>
<dbReference type="AlphaFoldDB" id="A0A4R4X3G2"/>
<protein>
    <submittedName>
        <fullName evidence="3">NADP-dependent oxidoreductase</fullName>
    </submittedName>
</protein>
<dbReference type="InterPro" id="IPR013154">
    <property type="entry name" value="ADH-like_N"/>
</dbReference>
<keyword evidence="4" id="KW-1185">Reference proteome</keyword>
<organism evidence="3 4">
    <name type="scientific">Nonomuraea diastatica</name>
    <dbReference type="NCBI Taxonomy" id="1848329"/>
    <lineage>
        <taxon>Bacteria</taxon>
        <taxon>Bacillati</taxon>
        <taxon>Actinomycetota</taxon>
        <taxon>Actinomycetes</taxon>
        <taxon>Streptosporangiales</taxon>
        <taxon>Streptosporangiaceae</taxon>
        <taxon>Nonomuraea</taxon>
    </lineage>
</organism>
<sequence length="272" mass="28006">MCATEVRSNPCEAEPGPGRIRIAVRACGLTPADWAAVDGLFSDRLPPLPRGLGLEVVGTVDALGEGVTGAEVGDHVLGPATFDGPTAGAAEYALMAVWARIPEGVTAEQAAALPMAAETAWRPVIATAGPTRAATLEEIGAQVTGYGDGMAERVAALAGDRVDRALDTVPTGGRVDRADQPSPAGGSLPTLIELTGDPDRVLTVSDFAAAAELGARITHIDMRYDLMGEFARLAGEGVLVVSVARTYTLGQIQEAAELSQSRRPGGKLMLVL</sequence>
<gene>
    <name evidence="3" type="ORF">E1294_04890</name>
</gene>
<dbReference type="Gene3D" id="3.90.180.10">
    <property type="entry name" value="Medium-chain alcohol dehydrogenases, catalytic domain"/>
    <property type="match status" value="2"/>
</dbReference>
<dbReference type="Gene3D" id="3.40.50.720">
    <property type="entry name" value="NAD(P)-binding Rossmann-like Domain"/>
    <property type="match status" value="2"/>
</dbReference>
<dbReference type="SMART" id="SM00829">
    <property type="entry name" value="PKS_ER"/>
    <property type="match status" value="1"/>
</dbReference>
<feature type="region of interest" description="Disordered" evidence="1">
    <location>
        <begin position="168"/>
        <end position="188"/>
    </location>
</feature>
<dbReference type="Pfam" id="PF08240">
    <property type="entry name" value="ADH_N"/>
    <property type="match status" value="1"/>
</dbReference>
<dbReference type="Pfam" id="PF13602">
    <property type="entry name" value="ADH_zinc_N_2"/>
    <property type="match status" value="1"/>
</dbReference>
<dbReference type="Proteomes" id="UP000294543">
    <property type="component" value="Unassembled WGS sequence"/>
</dbReference>
<feature type="domain" description="Enoyl reductase (ER)" evidence="2">
    <location>
        <begin position="3"/>
        <end position="270"/>
    </location>
</feature>
<name>A0A4R4X3G2_9ACTN</name>
<dbReference type="PANTHER" id="PTHR43482">
    <property type="entry name" value="PROTEIN AST1-RELATED"/>
    <property type="match status" value="1"/>
</dbReference>
<evidence type="ECO:0000313" key="3">
    <source>
        <dbReference type="EMBL" id="TDD24772.1"/>
    </source>
</evidence>
<proteinExistence type="predicted"/>
<dbReference type="OrthoDB" id="2665481at2"/>
<dbReference type="PANTHER" id="PTHR43482:SF1">
    <property type="entry name" value="PROTEIN AST1-RELATED"/>
    <property type="match status" value="1"/>
</dbReference>
<reference evidence="3 4" key="1">
    <citation type="submission" date="2019-03" db="EMBL/GenBank/DDBJ databases">
        <title>Draft genome sequences of novel Actinobacteria.</title>
        <authorList>
            <person name="Sahin N."/>
            <person name="Ay H."/>
            <person name="Saygin H."/>
        </authorList>
    </citation>
    <scope>NUCLEOTIDE SEQUENCE [LARGE SCALE GENOMIC DNA]</scope>
    <source>
        <strain evidence="3 4">KC712</strain>
    </source>
</reference>
<comment type="caution">
    <text evidence="3">The sequence shown here is derived from an EMBL/GenBank/DDBJ whole genome shotgun (WGS) entry which is preliminary data.</text>
</comment>
<accession>A0A4R4X3G2</accession>
<dbReference type="GO" id="GO:0016491">
    <property type="term" value="F:oxidoreductase activity"/>
    <property type="evidence" value="ECO:0007669"/>
    <property type="project" value="InterPro"/>
</dbReference>
<dbReference type="EMBL" id="SMKP01000009">
    <property type="protein sequence ID" value="TDD24772.1"/>
    <property type="molecule type" value="Genomic_DNA"/>
</dbReference>
<dbReference type="InterPro" id="IPR011032">
    <property type="entry name" value="GroES-like_sf"/>
</dbReference>